<dbReference type="InterPro" id="IPR018391">
    <property type="entry name" value="PQQ_b-propeller_rpt"/>
</dbReference>
<keyword evidence="4 8" id="KW-0479">Metal-binding</keyword>
<dbReference type="Gene3D" id="1.10.760.10">
    <property type="entry name" value="Cytochrome c-like domain"/>
    <property type="match status" value="1"/>
</dbReference>
<feature type="domain" description="Cytochrome c" evidence="10">
    <location>
        <begin position="502"/>
        <end position="578"/>
    </location>
</feature>
<dbReference type="Pfam" id="PF01011">
    <property type="entry name" value="PQQ"/>
    <property type="match status" value="2"/>
</dbReference>
<evidence type="ECO:0000256" key="2">
    <source>
        <dbReference type="ARBA" id="ARBA00008156"/>
    </source>
</evidence>
<dbReference type="InterPro" id="IPR011047">
    <property type="entry name" value="Quinoprotein_ADH-like_sf"/>
</dbReference>
<evidence type="ECO:0000256" key="3">
    <source>
        <dbReference type="ARBA" id="ARBA00022617"/>
    </source>
</evidence>
<comment type="caution">
    <text evidence="11">The sequence shown here is derived from an EMBL/GenBank/DDBJ whole genome shotgun (WGS) entry which is preliminary data.</text>
</comment>
<evidence type="ECO:0000256" key="1">
    <source>
        <dbReference type="ARBA" id="ARBA00001931"/>
    </source>
</evidence>
<evidence type="ECO:0000256" key="8">
    <source>
        <dbReference type="PROSITE-ProRule" id="PRU00433"/>
    </source>
</evidence>
<keyword evidence="7 8" id="KW-0408">Iron</keyword>
<dbReference type="InterPro" id="IPR009056">
    <property type="entry name" value="Cyt_c-like_dom"/>
</dbReference>
<dbReference type="InterPro" id="IPR002372">
    <property type="entry name" value="PQQ_rpt_dom"/>
</dbReference>
<dbReference type="SUPFAM" id="SSF46626">
    <property type="entry name" value="Cytochrome c"/>
    <property type="match status" value="1"/>
</dbReference>
<keyword evidence="6" id="KW-0560">Oxidoreductase</keyword>
<protein>
    <submittedName>
        <fullName evidence="11">PQQ-binding-like beta-propeller repeat protein</fullName>
    </submittedName>
</protein>
<evidence type="ECO:0000313" key="11">
    <source>
        <dbReference type="EMBL" id="MFD0748824.1"/>
    </source>
</evidence>
<sequence>MKPILLKNLSYARSIKIGLSAVACMAFIAAVVPSNKEDGPKKKAAAVVPPPHTEWKDYGGGPDHSKFMNFTQINKKNVADLQPSFIYSTAAERGNSYKFNPIIVDGIMYVMAKNYSLVAIDIATGKELWIHANLRSIVQRGINFWQSKDKKQKRFLISLGNYLQAIDANTGKSIMTFGKNGSVDLKEGIGRAPELLRRMASTSAGHIYDNILLLGSAPGEDPFAGPGDVRGYDVITGKMLWVFHTIPHPGEYGYDSWPKDAWKYSGAANTWGEISVDEKRGIAYFPLGSPTYDYDGVDRKGNNVFGNSLLALDARTGKRLWHFQTVHHDIWDYDLTAAPQLVTINHNGKKIDAVAQASKNGYMYVFDRVTGKPIWPIKEMPFPKSDLPGEWTSPTQPIPTVVPPFNRHNVTEKDVNPYLPEATREQYIARIKAAKTGMYQPLSDKYEVFASPGSVGGANQGNTAANPDKGMVYVMYQEMTCFYQLVKRADRAPRGGGNPNAALAQRGQAAYVQYCQSCHGADRNGVDGAGVSLADLGNRVPADLFKTYINNGKGRMPAQPHIDDATLTSIYTFLNPGGRGGRPGAGPASNAMPEGPVVASGGAPIQNPSSASESAGGMTDYPADYTGPKSIYIERSNWGTAISDILAPPFAGIAAYDMNKGTIKWKIPLGEYSKSDVKGLGTPNGTQNKGMVVTASGLIFATCADGKVRAIDADNGKVLWEYNLGRSQPSGIPAMFMLNGKQYLVVISTGALLDRTKKEEDVPKGYITFALPDLKK</sequence>
<evidence type="ECO:0000256" key="5">
    <source>
        <dbReference type="ARBA" id="ARBA00022729"/>
    </source>
</evidence>
<comment type="similarity">
    <text evidence="2">Belongs to the bacterial PQQ dehydrogenase family.</text>
</comment>
<evidence type="ECO:0000256" key="4">
    <source>
        <dbReference type="ARBA" id="ARBA00022723"/>
    </source>
</evidence>
<dbReference type="SMART" id="SM00564">
    <property type="entry name" value="PQQ"/>
    <property type="match status" value="6"/>
</dbReference>
<evidence type="ECO:0000313" key="12">
    <source>
        <dbReference type="Proteomes" id="UP001596958"/>
    </source>
</evidence>
<dbReference type="Gene3D" id="2.140.10.10">
    <property type="entry name" value="Quinoprotein alcohol dehydrogenase-like superfamily"/>
    <property type="match status" value="2"/>
</dbReference>
<organism evidence="11 12">
    <name type="scientific">Mucilaginibacter calamicampi</name>
    <dbReference type="NCBI Taxonomy" id="1302352"/>
    <lineage>
        <taxon>Bacteria</taxon>
        <taxon>Pseudomonadati</taxon>
        <taxon>Bacteroidota</taxon>
        <taxon>Sphingobacteriia</taxon>
        <taxon>Sphingobacteriales</taxon>
        <taxon>Sphingobacteriaceae</taxon>
        <taxon>Mucilaginibacter</taxon>
    </lineage>
</organism>
<evidence type="ECO:0000259" key="10">
    <source>
        <dbReference type="PROSITE" id="PS51007"/>
    </source>
</evidence>
<gene>
    <name evidence="11" type="ORF">ACFQZS_01640</name>
</gene>
<reference evidence="12" key="1">
    <citation type="journal article" date="2019" name="Int. J. Syst. Evol. Microbiol.">
        <title>The Global Catalogue of Microorganisms (GCM) 10K type strain sequencing project: providing services to taxonomists for standard genome sequencing and annotation.</title>
        <authorList>
            <consortium name="The Broad Institute Genomics Platform"/>
            <consortium name="The Broad Institute Genome Sequencing Center for Infectious Disease"/>
            <person name="Wu L."/>
            <person name="Ma J."/>
        </authorList>
    </citation>
    <scope>NUCLEOTIDE SEQUENCE [LARGE SCALE GENOMIC DNA]</scope>
    <source>
        <strain evidence="12">CCUG 63418</strain>
    </source>
</reference>
<name>A0ABW2YTA2_9SPHI</name>
<evidence type="ECO:0000256" key="9">
    <source>
        <dbReference type="SAM" id="MobiDB-lite"/>
    </source>
</evidence>
<feature type="region of interest" description="Disordered" evidence="9">
    <location>
        <begin position="578"/>
        <end position="620"/>
    </location>
</feature>
<dbReference type="InterPro" id="IPR036909">
    <property type="entry name" value="Cyt_c-like_dom_sf"/>
</dbReference>
<dbReference type="PROSITE" id="PS51007">
    <property type="entry name" value="CYTC"/>
    <property type="match status" value="1"/>
</dbReference>
<dbReference type="PANTHER" id="PTHR32303:SF4">
    <property type="entry name" value="QUINOPROTEIN GLUCOSE DEHYDROGENASE"/>
    <property type="match status" value="1"/>
</dbReference>
<proteinExistence type="inferred from homology"/>
<keyword evidence="3 8" id="KW-0349">Heme</keyword>
<keyword evidence="12" id="KW-1185">Reference proteome</keyword>
<dbReference type="SUPFAM" id="SSF50998">
    <property type="entry name" value="Quinoprotein alcohol dehydrogenase-like"/>
    <property type="match status" value="1"/>
</dbReference>
<dbReference type="Proteomes" id="UP001596958">
    <property type="component" value="Unassembled WGS sequence"/>
</dbReference>
<evidence type="ECO:0000256" key="6">
    <source>
        <dbReference type="ARBA" id="ARBA00023002"/>
    </source>
</evidence>
<dbReference type="Pfam" id="PF13442">
    <property type="entry name" value="Cytochrome_CBB3"/>
    <property type="match status" value="1"/>
</dbReference>
<comment type="cofactor">
    <cofactor evidence="1">
        <name>pyrroloquinoline quinone</name>
        <dbReference type="ChEBI" id="CHEBI:58442"/>
    </cofactor>
</comment>
<evidence type="ECO:0000256" key="7">
    <source>
        <dbReference type="ARBA" id="ARBA00023004"/>
    </source>
</evidence>
<dbReference type="EMBL" id="JBHTHU010000001">
    <property type="protein sequence ID" value="MFD0748824.1"/>
    <property type="molecule type" value="Genomic_DNA"/>
</dbReference>
<dbReference type="RefSeq" id="WP_377096683.1">
    <property type="nucleotide sequence ID" value="NZ_JBHTHU010000001.1"/>
</dbReference>
<keyword evidence="5" id="KW-0732">Signal</keyword>
<accession>A0ABW2YTA2</accession>
<dbReference type="PANTHER" id="PTHR32303">
    <property type="entry name" value="QUINOPROTEIN ALCOHOL DEHYDROGENASE (CYTOCHROME C)"/>
    <property type="match status" value="1"/>
</dbReference>